<reference evidence="1 2" key="1">
    <citation type="submission" date="2022-10" db="EMBL/GenBank/DDBJ databases">
        <title>Luteolibacter flavescens strain MCCC 1K03193, whole genome shotgun sequencing project.</title>
        <authorList>
            <person name="Zhao G."/>
            <person name="Shen L."/>
        </authorList>
    </citation>
    <scope>NUCLEOTIDE SEQUENCE [LARGE SCALE GENOMIC DNA]</scope>
    <source>
        <strain evidence="1 2">MCCC 1K03193</strain>
    </source>
</reference>
<dbReference type="Proteomes" id="UP001207930">
    <property type="component" value="Unassembled WGS sequence"/>
</dbReference>
<sequence length="107" mass="12435">MKKYRISDIPTESWIALTFMFWRQSWEFLNEYEALDGIAPDEVETTKYGIRIACQMSFLPEMDTYPAVILLSRPRFSSILDFNSGKLESATIRSSDFDHGVLQIEVE</sequence>
<evidence type="ECO:0000313" key="1">
    <source>
        <dbReference type="EMBL" id="MCW1886777.1"/>
    </source>
</evidence>
<dbReference type="RefSeq" id="WP_264502732.1">
    <property type="nucleotide sequence ID" value="NZ_JAPDDS010000012.1"/>
</dbReference>
<proteinExistence type="predicted"/>
<gene>
    <name evidence="1" type="ORF">OKA04_18705</name>
</gene>
<accession>A0ABT3FTL7</accession>
<organism evidence="1 2">
    <name type="scientific">Luteolibacter flavescens</name>
    <dbReference type="NCBI Taxonomy" id="1859460"/>
    <lineage>
        <taxon>Bacteria</taxon>
        <taxon>Pseudomonadati</taxon>
        <taxon>Verrucomicrobiota</taxon>
        <taxon>Verrucomicrobiia</taxon>
        <taxon>Verrucomicrobiales</taxon>
        <taxon>Verrucomicrobiaceae</taxon>
        <taxon>Luteolibacter</taxon>
    </lineage>
</organism>
<protein>
    <submittedName>
        <fullName evidence="1">Uncharacterized protein</fullName>
    </submittedName>
</protein>
<comment type="caution">
    <text evidence="1">The sequence shown here is derived from an EMBL/GenBank/DDBJ whole genome shotgun (WGS) entry which is preliminary data.</text>
</comment>
<name>A0ABT3FTL7_9BACT</name>
<dbReference type="EMBL" id="JAPDDS010000012">
    <property type="protein sequence ID" value="MCW1886777.1"/>
    <property type="molecule type" value="Genomic_DNA"/>
</dbReference>
<keyword evidence="2" id="KW-1185">Reference proteome</keyword>
<evidence type="ECO:0000313" key="2">
    <source>
        <dbReference type="Proteomes" id="UP001207930"/>
    </source>
</evidence>